<evidence type="ECO:0000313" key="3">
    <source>
        <dbReference type="EMBL" id="MBM2416654.1"/>
    </source>
</evidence>
<name>A0A9Q2RZ16_9RHOB</name>
<dbReference type="Proteomes" id="UP000809440">
    <property type="component" value="Unassembled WGS sequence"/>
</dbReference>
<sequence length="194" mass="22255">MIQNFSTQQKLLKLCELTAMQEKTIFAKAVAKVMDDPANFELMTQAAGMRWKGKPLKANTVRNWIDPVRKQYIKDFPDITDDQRQQIAAFIPVRHRERRGLQKQRATELLAQGLTYSKVAEILGLSRHIVSGWKLQKSAPWQTEALKMHYNHISGRKIAQKLGIERNRVARFLRGKPRGPDPYAPPGQNHVSES</sequence>
<gene>
    <name evidence="2" type="ORF">JQX41_06730</name>
    <name evidence="3" type="ORF">JQX48_06735</name>
</gene>
<accession>A0A9Q2RZ16</accession>
<evidence type="ECO:0000313" key="4">
    <source>
        <dbReference type="Proteomes" id="UP000755667"/>
    </source>
</evidence>
<evidence type="ECO:0000313" key="2">
    <source>
        <dbReference type="EMBL" id="MBM2411986.1"/>
    </source>
</evidence>
<proteinExistence type="predicted"/>
<feature type="region of interest" description="Disordered" evidence="1">
    <location>
        <begin position="174"/>
        <end position="194"/>
    </location>
</feature>
<dbReference type="EMBL" id="JAFBXF010000003">
    <property type="protein sequence ID" value="MBM2416654.1"/>
    <property type="molecule type" value="Genomic_DNA"/>
</dbReference>
<dbReference type="EMBL" id="JAFBXE010000003">
    <property type="protein sequence ID" value="MBM2411986.1"/>
    <property type="molecule type" value="Genomic_DNA"/>
</dbReference>
<dbReference type="RefSeq" id="WP_085630200.1">
    <property type="nucleotide sequence ID" value="NZ_JAFBWU010000003.1"/>
</dbReference>
<dbReference type="AlphaFoldDB" id="A0A9Q2RZ16"/>
<keyword evidence="5" id="KW-1185">Reference proteome</keyword>
<comment type="caution">
    <text evidence="2">The sequence shown here is derived from an EMBL/GenBank/DDBJ whole genome shotgun (WGS) entry which is preliminary data.</text>
</comment>
<reference evidence="2 5" key="1">
    <citation type="submission" date="2021-01" db="EMBL/GenBank/DDBJ databases">
        <title>Diatom-associated Roseobacters Show Island Model of Population Structure.</title>
        <authorList>
            <person name="Qu L."/>
            <person name="Feng X."/>
            <person name="Chen Y."/>
            <person name="Li L."/>
            <person name="Wang X."/>
            <person name="Hu Z."/>
            <person name="Wang H."/>
            <person name="Luo H."/>
        </authorList>
    </citation>
    <scope>NUCLEOTIDE SEQUENCE</scope>
    <source>
        <strain evidence="3 5">CC28-63</strain>
        <strain evidence="2">CC28-69</strain>
    </source>
</reference>
<dbReference type="GeneID" id="62641523"/>
<protein>
    <submittedName>
        <fullName evidence="2">Uncharacterized protein</fullName>
    </submittedName>
</protein>
<evidence type="ECO:0000256" key="1">
    <source>
        <dbReference type="SAM" id="MobiDB-lite"/>
    </source>
</evidence>
<organism evidence="2 4">
    <name type="scientific">Marivita cryptomonadis</name>
    <dbReference type="NCBI Taxonomy" id="505252"/>
    <lineage>
        <taxon>Bacteria</taxon>
        <taxon>Pseudomonadati</taxon>
        <taxon>Pseudomonadota</taxon>
        <taxon>Alphaproteobacteria</taxon>
        <taxon>Rhodobacterales</taxon>
        <taxon>Roseobacteraceae</taxon>
        <taxon>Marivita</taxon>
    </lineage>
</organism>
<dbReference type="Proteomes" id="UP000755667">
    <property type="component" value="Unassembled WGS sequence"/>
</dbReference>
<evidence type="ECO:0000313" key="5">
    <source>
        <dbReference type="Proteomes" id="UP000809440"/>
    </source>
</evidence>